<dbReference type="Gene3D" id="2.60.20.10">
    <property type="entry name" value="Crystallins"/>
    <property type="match status" value="1"/>
</dbReference>
<dbReference type="AlphaFoldDB" id="A0AAD4MKY4"/>
<protein>
    <submittedName>
        <fullName evidence="1">Uncharacterized protein</fullName>
    </submittedName>
</protein>
<name>A0AAD4MKY4_9BILA</name>
<dbReference type="Proteomes" id="UP001201812">
    <property type="component" value="Unassembled WGS sequence"/>
</dbReference>
<organism evidence="1 2">
    <name type="scientific">Ditylenchus destructor</name>
    <dbReference type="NCBI Taxonomy" id="166010"/>
    <lineage>
        <taxon>Eukaryota</taxon>
        <taxon>Metazoa</taxon>
        <taxon>Ecdysozoa</taxon>
        <taxon>Nematoda</taxon>
        <taxon>Chromadorea</taxon>
        <taxon>Rhabditida</taxon>
        <taxon>Tylenchina</taxon>
        <taxon>Tylenchomorpha</taxon>
        <taxon>Sphaerularioidea</taxon>
        <taxon>Anguinidae</taxon>
        <taxon>Anguininae</taxon>
        <taxon>Ditylenchus</taxon>
    </lineage>
</organism>
<gene>
    <name evidence="1" type="ORF">DdX_17682</name>
</gene>
<comment type="caution">
    <text evidence="1">The sequence shown here is derived from an EMBL/GenBank/DDBJ whole genome shotgun (WGS) entry which is preliminary data.</text>
</comment>
<dbReference type="EMBL" id="JAKKPZ010000203">
    <property type="protein sequence ID" value="KAI1698808.1"/>
    <property type="molecule type" value="Genomic_DNA"/>
</dbReference>
<dbReference type="InterPro" id="IPR011024">
    <property type="entry name" value="G_crystallin-like"/>
</dbReference>
<reference evidence="1" key="1">
    <citation type="submission" date="2022-01" db="EMBL/GenBank/DDBJ databases">
        <title>Genome Sequence Resource for Two Populations of Ditylenchus destructor, the Migratory Endoparasitic Phytonematode.</title>
        <authorList>
            <person name="Zhang H."/>
            <person name="Lin R."/>
            <person name="Xie B."/>
        </authorList>
    </citation>
    <scope>NUCLEOTIDE SEQUENCE</scope>
    <source>
        <strain evidence="1">BazhouSP</strain>
    </source>
</reference>
<evidence type="ECO:0000313" key="1">
    <source>
        <dbReference type="EMBL" id="KAI1698808.1"/>
    </source>
</evidence>
<proteinExistence type="predicted"/>
<dbReference type="SUPFAM" id="SSF49695">
    <property type="entry name" value="gamma-Crystallin-like"/>
    <property type="match status" value="1"/>
</dbReference>
<evidence type="ECO:0000313" key="2">
    <source>
        <dbReference type="Proteomes" id="UP001201812"/>
    </source>
</evidence>
<keyword evidence="2" id="KW-1185">Reference proteome</keyword>
<accession>A0AAD4MKY4</accession>
<sequence>MWKGTEFIVRSASSSYTGSGFRFCCPAQVSNQPVIRSEDSLAIVRPYSRTTPISFQIQYRTVSASSSLTVYDGSSYGGTSKTYSIPTTCSNSILNDGFNDMVSSIKVSGGCVRLWADDNCSGTYKEYSANTASMPDFDNTATSMGPCS</sequence>